<dbReference type="EMBL" id="LR796923">
    <property type="protein sequence ID" value="CAB4174763.1"/>
    <property type="molecule type" value="Genomic_DNA"/>
</dbReference>
<name>A0A6J5PSU9_9CAUD</name>
<reference evidence="1" key="1">
    <citation type="submission" date="2020-05" db="EMBL/GenBank/DDBJ databases">
        <authorList>
            <person name="Chiriac C."/>
            <person name="Salcher M."/>
            <person name="Ghai R."/>
            <person name="Kavagutti S V."/>
        </authorList>
    </citation>
    <scope>NUCLEOTIDE SEQUENCE</scope>
</reference>
<protein>
    <submittedName>
        <fullName evidence="1">Uncharacterized protein</fullName>
    </submittedName>
</protein>
<accession>A0A6J5PSU9</accession>
<evidence type="ECO:0000313" key="1">
    <source>
        <dbReference type="EMBL" id="CAB4174763.1"/>
    </source>
</evidence>
<proteinExistence type="predicted"/>
<gene>
    <name evidence="1" type="ORF">UFOVP972_75</name>
</gene>
<organism evidence="1">
    <name type="scientific">uncultured Caudovirales phage</name>
    <dbReference type="NCBI Taxonomy" id="2100421"/>
    <lineage>
        <taxon>Viruses</taxon>
        <taxon>Duplodnaviria</taxon>
        <taxon>Heunggongvirae</taxon>
        <taxon>Uroviricota</taxon>
        <taxon>Caudoviricetes</taxon>
        <taxon>Peduoviridae</taxon>
        <taxon>Maltschvirus</taxon>
        <taxon>Maltschvirus maltsch</taxon>
    </lineage>
</organism>
<sequence length="93" mass="10862">MEVTHLVAVEENTNPVKHISNHRDFLLEAKSIKDLSVRDERPMVQGIAEILRGVKDMRNRQSLADKQIRQFKKEGIEFDYAEFLKLCRLAPKK</sequence>